<comment type="caution">
    <text evidence="10">The sequence shown here is derived from an EMBL/GenBank/DDBJ whole genome shotgun (WGS) entry which is preliminary data.</text>
</comment>
<protein>
    <recommendedName>
        <fullName evidence="3">Neuroendocrine protein 7B2</fullName>
    </recommendedName>
</protein>
<keyword evidence="4" id="KW-0813">Transport</keyword>
<gene>
    <name evidence="10" type="ORF">KUTeg_013377</name>
</gene>
<dbReference type="Proteomes" id="UP001217089">
    <property type="component" value="Unassembled WGS sequence"/>
</dbReference>
<evidence type="ECO:0000256" key="6">
    <source>
        <dbReference type="ARBA" id="ARBA00022729"/>
    </source>
</evidence>
<dbReference type="Pfam" id="PF05281">
    <property type="entry name" value="Secretogranin_V"/>
    <property type="match status" value="1"/>
</dbReference>
<evidence type="ECO:0000313" key="10">
    <source>
        <dbReference type="EMBL" id="KAJ8308503.1"/>
    </source>
</evidence>
<feature type="chain" id="PRO_5045593119" description="Neuroendocrine protein 7B2" evidence="9">
    <location>
        <begin position="21"/>
        <end position="268"/>
    </location>
</feature>
<keyword evidence="5" id="KW-0964">Secreted</keyword>
<keyword evidence="6 9" id="KW-0732">Signal</keyword>
<evidence type="ECO:0000256" key="4">
    <source>
        <dbReference type="ARBA" id="ARBA00022448"/>
    </source>
</evidence>
<evidence type="ECO:0000256" key="3">
    <source>
        <dbReference type="ARBA" id="ARBA00019589"/>
    </source>
</evidence>
<evidence type="ECO:0000256" key="5">
    <source>
        <dbReference type="ARBA" id="ARBA00022525"/>
    </source>
</evidence>
<reference evidence="10 11" key="1">
    <citation type="submission" date="2022-12" db="EMBL/GenBank/DDBJ databases">
        <title>Chromosome-level genome of Tegillarca granosa.</title>
        <authorList>
            <person name="Kim J."/>
        </authorList>
    </citation>
    <scope>NUCLEOTIDE SEQUENCE [LARGE SCALE GENOMIC DNA]</scope>
    <source>
        <strain evidence="10">Teg-2019</strain>
        <tissue evidence="10">Adductor muscle</tissue>
    </source>
</reference>
<comment type="subcellular location">
    <subcellularLocation>
        <location evidence="1">Secreted</location>
    </subcellularLocation>
</comment>
<feature type="signal peptide" evidence="9">
    <location>
        <begin position="1"/>
        <end position="20"/>
    </location>
</feature>
<evidence type="ECO:0000313" key="11">
    <source>
        <dbReference type="Proteomes" id="UP001217089"/>
    </source>
</evidence>
<evidence type="ECO:0000256" key="1">
    <source>
        <dbReference type="ARBA" id="ARBA00004613"/>
    </source>
</evidence>
<sequence>MVPLITLLTFGLLSTNYVYGTYNQLLLNDLNQLYQLGKLDGYYDDDLESRSSPDSDWTLSYRDPTMNDPGIFSEASIRDQEFIEHSPLWGYQSVSGGTGDGKENPKEVKTDKVLPAYCNPPNPCPKGYTAEDNCLENFDNSMENNRRLMAQQECPCDTEHMLHCSKGQSKIDSKSENNAQLGKMLSELEEIDGSNGLGDDKAYLGDQKRQYLVAKKSPPHLLHRRAVENWDYLNNPYFKGAKKRTQAKKHSSNTNNRAQYLKKIPTNM</sequence>
<evidence type="ECO:0000256" key="2">
    <source>
        <dbReference type="ARBA" id="ARBA00006348"/>
    </source>
</evidence>
<accession>A0ABQ9EYY3</accession>
<dbReference type="InterPro" id="IPR007945">
    <property type="entry name" value="Secretogranin_V"/>
</dbReference>
<keyword evidence="11" id="KW-1185">Reference proteome</keyword>
<dbReference type="PANTHER" id="PTHR12738:SF0">
    <property type="entry name" value="NEUROENDOCRINE PROTEIN 7B2"/>
    <property type="match status" value="1"/>
</dbReference>
<comment type="similarity">
    <text evidence="2">Belongs to the 7B2 family.</text>
</comment>
<keyword evidence="7" id="KW-1015">Disulfide bond</keyword>
<organism evidence="10 11">
    <name type="scientific">Tegillarca granosa</name>
    <name type="common">Malaysian cockle</name>
    <name type="synonym">Anadara granosa</name>
    <dbReference type="NCBI Taxonomy" id="220873"/>
    <lineage>
        <taxon>Eukaryota</taxon>
        <taxon>Metazoa</taxon>
        <taxon>Spiralia</taxon>
        <taxon>Lophotrochozoa</taxon>
        <taxon>Mollusca</taxon>
        <taxon>Bivalvia</taxon>
        <taxon>Autobranchia</taxon>
        <taxon>Pteriomorphia</taxon>
        <taxon>Arcoida</taxon>
        <taxon>Arcoidea</taxon>
        <taxon>Arcidae</taxon>
        <taxon>Tegillarca</taxon>
    </lineage>
</organism>
<dbReference type="PANTHER" id="PTHR12738">
    <property type="entry name" value="NEUROENDOCRINE PROTEIN 7B2"/>
    <property type="match status" value="1"/>
</dbReference>
<name>A0ABQ9EYY3_TEGGR</name>
<proteinExistence type="inferred from homology"/>
<evidence type="ECO:0000256" key="9">
    <source>
        <dbReference type="SAM" id="SignalP"/>
    </source>
</evidence>
<keyword evidence="8" id="KW-0143">Chaperone</keyword>
<evidence type="ECO:0000256" key="8">
    <source>
        <dbReference type="ARBA" id="ARBA00023186"/>
    </source>
</evidence>
<dbReference type="EMBL" id="JARBDR010000657">
    <property type="protein sequence ID" value="KAJ8308503.1"/>
    <property type="molecule type" value="Genomic_DNA"/>
</dbReference>
<evidence type="ECO:0000256" key="7">
    <source>
        <dbReference type="ARBA" id="ARBA00023157"/>
    </source>
</evidence>